<dbReference type="InterPro" id="IPR027370">
    <property type="entry name" value="Znf-RING_euk"/>
</dbReference>
<dbReference type="SMART" id="SM00449">
    <property type="entry name" value="SPRY"/>
    <property type="match status" value="1"/>
</dbReference>
<dbReference type="PROSITE" id="PS50188">
    <property type="entry name" value="B302_SPRY"/>
    <property type="match status" value="1"/>
</dbReference>
<dbReference type="Pfam" id="PF13445">
    <property type="entry name" value="zf-RING_UBOX"/>
    <property type="match status" value="1"/>
</dbReference>
<evidence type="ECO:0000256" key="3">
    <source>
        <dbReference type="ARBA" id="ARBA00022771"/>
    </source>
</evidence>
<evidence type="ECO:0000259" key="8">
    <source>
        <dbReference type="PROSITE" id="PS50089"/>
    </source>
</evidence>
<keyword evidence="7" id="KW-1133">Transmembrane helix</keyword>
<dbReference type="InterPro" id="IPR001870">
    <property type="entry name" value="B30.2/SPRY"/>
</dbReference>
<dbReference type="InterPro" id="IPR043136">
    <property type="entry name" value="B30.2/SPRY_sf"/>
</dbReference>
<dbReference type="InterPro" id="IPR013083">
    <property type="entry name" value="Znf_RING/FYVE/PHD"/>
</dbReference>
<dbReference type="PRINTS" id="PR01407">
    <property type="entry name" value="BUTYPHLNCDUF"/>
</dbReference>
<evidence type="ECO:0000259" key="9">
    <source>
        <dbReference type="PROSITE" id="PS50119"/>
    </source>
</evidence>
<keyword evidence="4" id="KW-0862">Zinc</keyword>
<dbReference type="InterPro" id="IPR003877">
    <property type="entry name" value="SPRY_dom"/>
</dbReference>
<dbReference type="STRING" id="80966.ENSAPOP00000012905"/>
<proteinExistence type="predicted"/>
<dbReference type="GeneTree" id="ENSGT00940000165001"/>
<organism evidence="11 12">
    <name type="scientific">Acanthochromis polyacanthus</name>
    <name type="common">spiny chromis</name>
    <dbReference type="NCBI Taxonomy" id="80966"/>
    <lineage>
        <taxon>Eukaryota</taxon>
        <taxon>Metazoa</taxon>
        <taxon>Chordata</taxon>
        <taxon>Craniata</taxon>
        <taxon>Vertebrata</taxon>
        <taxon>Euteleostomi</taxon>
        <taxon>Actinopterygii</taxon>
        <taxon>Neopterygii</taxon>
        <taxon>Teleostei</taxon>
        <taxon>Neoteleostei</taxon>
        <taxon>Acanthomorphata</taxon>
        <taxon>Ovalentaria</taxon>
        <taxon>Pomacentridae</taxon>
        <taxon>Acanthochromis</taxon>
    </lineage>
</organism>
<dbReference type="CDD" id="cd19756">
    <property type="entry name" value="Bbox2"/>
    <property type="match status" value="1"/>
</dbReference>
<dbReference type="SMART" id="SM00184">
    <property type="entry name" value="RING"/>
    <property type="match status" value="1"/>
</dbReference>
<dbReference type="AlphaFoldDB" id="A0A3Q1G3K5"/>
<sequence>MMDEDETWLEEMLMCSVCQDILKDPRLLPCGHCLCLDCLENLKDQATEMQFVCPDCRSHFDERDGHWVQKSYALSNIAENFRVNKTRREKQTRSVHCDCCQKKETPAVKTCLKCEVSLCTEHVRDHLELPVFTGHPLVQPLGDLLDRKCSQHKDQVLRYYCNSSRRYICNICALELKQLNAATEASTVLRRQLTEYMDQNFQILRQQITESTDLRRNKQKVKPAYSSLNGVTVVLLFLWFIVLYYGKRILSSTSLCFLVCKRKLIGFCFLPAYNYSLENQTLTEALEKQQSRVHHIYSTVAELMVDHRMKTQKRPETEDEGTLLSDLDIVSHFIGASPNLPTAERLKTQLEYPKSDFDEAPQVLPTECLSSGTHVWEVEIEGPWNIGVSYRSIQDSSSTSGDPTESWSLTHSGTGKLYAVHNNRKTALSETLRSSRITVAVNFKAGSITFSAVDSTVTQLHEFKTELTRPVCLWRRPAELLLSELQE</sequence>
<dbReference type="InterPro" id="IPR001841">
    <property type="entry name" value="Znf_RING"/>
</dbReference>
<accession>A0A3Q1G3K5</accession>
<keyword evidence="3 6" id="KW-0863">Zinc-finger</keyword>
<evidence type="ECO:0000313" key="11">
    <source>
        <dbReference type="Ensembl" id="ENSAPOP00000012905.1"/>
    </source>
</evidence>
<keyword evidence="12" id="KW-1185">Reference proteome</keyword>
<keyword evidence="5" id="KW-0391">Immunity</keyword>
<dbReference type="InterPro" id="IPR003879">
    <property type="entry name" value="Butyrophylin_SPRY"/>
</dbReference>
<dbReference type="Ensembl" id="ENSAPOT00000020910.1">
    <property type="protein sequence ID" value="ENSAPOP00000012905.1"/>
    <property type="gene ID" value="ENSAPOG00000015633.1"/>
</dbReference>
<protein>
    <submittedName>
        <fullName evidence="11">E3 ubiquitin/ISG15 ligase TRIM25-like</fullName>
    </submittedName>
</protein>
<dbReference type="InterPro" id="IPR051051">
    <property type="entry name" value="E3_ubiq-ligase_TRIM/RNF"/>
</dbReference>
<dbReference type="Gene3D" id="4.10.830.40">
    <property type="match status" value="1"/>
</dbReference>
<dbReference type="InterPro" id="IPR000315">
    <property type="entry name" value="Znf_B-box"/>
</dbReference>
<dbReference type="Gene3D" id="3.30.40.10">
    <property type="entry name" value="Zinc/RING finger domain, C3HC4 (zinc finger)"/>
    <property type="match status" value="1"/>
</dbReference>
<evidence type="ECO:0000259" key="10">
    <source>
        <dbReference type="PROSITE" id="PS50188"/>
    </source>
</evidence>
<dbReference type="InterPro" id="IPR013320">
    <property type="entry name" value="ConA-like_dom_sf"/>
</dbReference>
<evidence type="ECO:0000256" key="2">
    <source>
        <dbReference type="ARBA" id="ARBA00022723"/>
    </source>
</evidence>
<reference evidence="11" key="1">
    <citation type="submission" date="2025-08" db="UniProtKB">
        <authorList>
            <consortium name="Ensembl"/>
        </authorList>
    </citation>
    <scope>IDENTIFICATION</scope>
</reference>
<dbReference type="SUPFAM" id="SSF57850">
    <property type="entry name" value="RING/U-box"/>
    <property type="match status" value="1"/>
</dbReference>
<dbReference type="PROSITE" id="PS50089">
    <property type="entry name" value="ZF_RING_2"/>
    <property type="match status" value="1"/>
</dbReference>
<dbReference type="SUPFAM" id="SSF49899">
    <property type="entry name" value="Concanavalin A-like lectins/glucanases"/>
    <property type="match status" value="1"/>
</dbReference>
<keyword evidence="2" id="KW-0479">Metal-binding</keyword>
<keyword evidence="1" id="KW-0399">Innate immunity</keyword>
<evidence type="ECO:0000256" key="7">
    <source>
        <dbReference type="SAM" id="Phobius"/>
    </source>
</evidence>
<evidence type="ECO:0000313" key="12">
    <source>
        <dbReference type="Proteomes" id="UP000257200"/>
    </source>
</evidence>
<dbReference type="Gene3D" id="2.60.120.920">
    <property type="match status" value="1"/>
</dbReference>
<feature type="domain" description="B30.2/SPRY" evidence="10">
    <location>
        <begin position="303"/>
        <end position="487"/>
    </location>
</feature>
<dbReference type="Gene3D" id="3.30.160.60">
    <property type="entry name" value="Classic Zinc Finger"/>
    <property type="match status" value="1"/>
</dbReference>
<dbReference type="PROSITE" id="PS00518">
    <property type="entry name" value="ZF_RING_1"/>
    <property type="match status" value="1"/>
</dbReference>
<feature type="domain" description="B box-type" evidence="9">
    <location>
        <begin position="149"/>
        <end position="172"/>
    </location>
</feature>
<evidence type="ECO:0000256" key="5">
    <source>
        <dbReference type="ARBA" id="ARBA00022859"/>
    </source>
</evidence>
<evidence type="ECO:0000256" key="4">
    <source>
        <dbReference type="ARBA" id="ARBA00022833"/>
    </source>
</evidence>
<dbReference type="PROSITE" id="PS50119">
    <property type="entry name" value="ZF_BBOX"/>
    <property type="match status" value="1"/>
</dbReference>
<dbReference type="InParanoid" id="A0A3Q1G3K5"/>
<evidence type="ECO:0000256" key="1">
    <source>
        <dbReference type="ARBA" id="ARBA00022588"/>
    </source>
</evidence>
<reference evidence="11" key="2">
    <citation type="submission" date="2025-09" db="UniProtKB">
        <authorList>
            <consortium name="Ensembl"/>
        </authorList>
    </citation>
    <scope>IDENTIFICATION</scope>
</reference>
<dbReference type="GO" id="GO:0008270">
    <property type="term" value="F:zinc ion binding"/>
    <property type="evidence" value="ECO:0007669"/>
    <property type="project" value="UniProtKB-KW"/>
</dbReference>
<dbReference type="SUPFAM" id="SSF57845">
    <property type="entry name" value="B-box zinc-binding domain"/>
    <property type="match status" value="1"/>
</dbReference>
<keyword evidence="7" id="KW-0472">Membrane</keyword>
<dbReference type="PANTHER" id="PTHR25465:SF73">
    <property type="entry name" value="E3 UBIQUITIN_ISG15 LIGASE TRIM25 ISOFORM X1"/>
    <property type="match status" value="1"/>
</dbReference>
<keyword evidence="7" id="KW-0812">Transmembrane</keyword>
<dbReference type="Proteomes" id="UP000257200">
    <property type="component" value="Unplaced"/>
</dbReference>
<feature type="transmembrane region" description="Helical" evidence="7">
    <location>
        <begin position="224"/>
        <end position="246"/>
    </location>
</feature>
<feature type="domain" description="RING-type" evidence="8">
    <location>
        <begin position="15"/>
        <end position="57"/>
    </location>
</feature>
<dbReference type="InterPro" id="IPR017907">
    <property type="entry name" value="Znf_RING_CS"/>
</dbReference>
<dbReference type="Pfam" id="PF00622">
    <property type="entry name" value="SPRY"/>
    <property type="match status" value="1"/>
</dbReference>
<dbReference type="PANTHER" id="PTHR25465">
    <property type="entry name" value="B-BOX DOMAIN CONTAINING"/>
    <property type="match status" value="1"/>
</dbReference>
<name>A0A3Q1G3K5_9TELE</name>
<dbReference type="GO" id="GO:0045087">
    <property type="term" value="P:innate immune response"/>
    <property type="evidence" value="ECO:0007669"/>
    <property type="project" value="UniProtKB-KW"/>
</dbReference>
<evidence type="ECO:0000256" key="6">
    <source>
        <dbReference type="PROSITE-ProRule" id="PRU00024"/>
    </source>
</evidence>